<keyword evidence="6" id="KW-1185">Reference proteome</keyword>
<evidence type="ECO:0000256" key="3">
    <source>
        <dbReference type="ARBA" id="ARBA00022677"/>
    </source>
</evidence>
<dbReference type="STRING" id="703135.A0A2A9P140"/>
<evidence type="ECO:0000313" key="5">
    <source>
        <dbReference type="EMBL" id="PFH54827.1"/>
    </source>
</evidence>
<dbReference type="Pfam" id="PF10230">
    <property type="entry name" value="LIDHydrolase"/>
    <property type="match status" value="1"/>
</dbReference>
<organism evidence="5 6">
    <name type="scientific">Amanita thiersii Skay4041</name>
    <dbReference type="NCBI Taxonomy" id="703135"/>
    <lineage>
        <taxon>Eukaryota</taxon>
        <taxon>Fungi</taxon>
        <taxon>Dikarya</taxon>
        <taxon>Basidiomycota</taxon>
        <taxon>Agaricomycotina</taxon>
        <taxon>Agaricomycetes</taxon>
        <taxon>Agaricomycetidae</taxon>
        <taxon>Agaricales</taxon>
        <taxon>Pluteineae</taxon>
        <taxon>Amanitaceae</taxon>
        <taxon>Amanita</taxon>
    </lineage>
</organism>
<dbReference type="Gene3D" id="3.40.50.1820">
    <property type="entry name" value="alpha/beta hydrolase"/>
    <property type="match status" value="1"/>
</dbReference>
<dbReference type="EMBL" id="KZ301969">
    <property type="protein sequence ID" value="PFH54827.1"/>
    <property type="molecule type" value="Genomic_DNA"/>
</dbReference>
<protein>
    <recommendedName>
        <fullName evidence="7">AB hydrolase-1 domain-containing protein</fullName>
    </recommendedName>
</protein>
<keyword evidence="3" id="KW-0551">Lipid droplet</keyword>
<evidence type="ECO:0000313" key="6">
    <source>
        <dbReference type="Proteomes" id="UP000242287"/>
    </source>
</evidence>
<dbReference type="PANTHER" id="PTHR13390">
    <property type="entry name" value="LIPASE"/>
    <property type="match status" value="1"/>
</dbReference>
<evidence type="ECO:0000256" key="4">
    <source>
        <dbReference type="ARBA" id="ARBA00022801"/>
    </source>
</evidence>
<accession>A0A2A9P140</accession>
<dbReference type="SUPFAM" id="SSF53474">
    <property type="entry name" value="alpha/beta-Hydrolases"/>
    <property type="match status" value="1"/>
</dbReference>
<gene>
    <name evidence="5" type="ORF">AMATHDRAFT_134848</name>
</gene>
<dbReference type="PANTHER" id="PTHR13390:SF0">
    <property type="entry name" value="LIPID DROPLET-ASSOCIATED HYDROLASE"/>
    <property type="match status" value="1"/>
</dbReference>
<dbReference type="InterPro" id="IPR029058">
    <property type="entry name" value="AB_hydrolase_fold"/>
</dbReference>
<dbReference type="GO" id="GO:0016298">
    <property type="term" value="F:lipase activity"/>
    <property type="evidence" value="ECO:0007669"/>
    <property type="project" value="InterPro"/>
</dbReference>
<reference evidence="5 6" key="1">
    <citation type="submission" date="2014-02" db="EMBL/GenBank/DDBJ databases">
        <title>Transposable element dynamics among asymbiotic and ectomycorrhizal Amanita fungi.</title>
        <authorList>
            <consortium name="DOE Joint Genome Institute"/>
            <person name="Hess J."/>
            <person name="Skrede I."/>
            <person name="Wolfe B."/>
            <person name="LaButti K."/>
            <person name="Ohm R.A."/>
            <person name="Grigoriev I.V."/>
            <person name="Pringle A."/>
        </authorList>
    </citation>
    <scope>NUCLEOTIDE SEQUENCE [LARGE SCALE GENOMIC DNA]</scope>
    <source>
        <strain evidence="5 6">SKay4041</strain>
    </source>
</reference>
<evidence type="ECO:0000256" key="1">
    <source>
        <dbReference type="ARBA" id="ARBA00004502"/>
    </source>
</evidence>
<sequence length="314" mass="35604">MLPPFLSLPHPSPSPSSSPFYDTIFHHPSPIGPIRCLWWPSKSKRTPPSFALLFIPGNPGILDFYTQFLTAIHEKDTTSSFSIFAHSHIGHSPQLDQQHSSQYTNYSLTTQVESALQAFDAITSFLEQPAKIVIIGHSVGAWIALQVLKHRFPNIKAVFLLFPTITHISQTPNGVWLSHFFTPLPRYLISTLSHFTRLIPHMFLSMIFGSWPAPHILALRTLLNSPQSIRAAMTMAHDEMHNIVDLDVELLKKHRELLYFYFAEKDDWVGEYKGMILEAFKEDIACLRVTDGMADIPHAFCISELWRSNAINGC</sequence>
<name>A0A2A9P140_9AGAR</name>
<proteinExistence type="inferred from homology"/>
<dbReference type="AlphaFoldDB" id="A0A2A9P140"/>
<dbReference type="GO" id="GO:0019915">
    <property type="term" value="P:lipid storage"/>
    <property type="evidence" value="ECO:0007669"/>
    <property type="project" value="InterPro"/>
</dbReference>
<comment type="similarity">
    <text evidence="2">Belongs to the AB hydrolase superfamily. LDAH family.</text>
</comment>
<dbReference type="GO" id="GO:0005811">
    <property type="term" value="C:lipid droplet"/>
    <property type="evidence" value="ECO:0007669"/>
    <property type="project" value="UniProtKB-SubCell"/>
</dbReference>
<dbReference type="InterPro" id="IPR019363">
    <property type="entry name" value="LDAH"/>
</dbReference>
<keyword evidence="4" id="KW-0378">Hydrolase</keyword>
<comment type="subcellular location">
    <subcellularLocation>
        <location evidence="1">Lipid droplet</location>
    </subcellularLocation>
</comment>
<dbReference type="OrthoDB" id="448051at2759"/>
<evidence type="ECO:0000256" key="2">
    <source>
        <dbReference type="ARBA" id="ARBA00008300"/>
    </source>
</evidence>
<dbReference type="Proteomes" id="UP000242287">
    <property type="component" value="Unassembled WGS sequence"/>
</dbReference>
<evidence type="ECO:0008006" key="7">
    <source>
        <dbReference type="Google" id="ProtNLM"/>
    </source>
</evidence>